<evidence type="ECO:0000259" key="3">
    <source>
        <dbReference type="PROSITE" id="PS50110"/>
    </source>
</evidence>
<dbReference type="Pfam" id="PF00571">
    <property type="entry name" value="CBS"/>
    <property type="match status" value="2"/>
</dbReference>
<name>D2R3E5_PIRSD</name>
<dbReference type="Gene3D" id="3.40.50.2300">
    <property type="match status" value="1"/>
</dbReference>
<dbReference type="CDD" id="cd01949">
    <property type="entry name" value="GGDEF"/>
    <property type="match status" value="1"/>
</dbReference>
<feature type="domain" description="GGDEF" evidence="4">
    <location>
        <begin position="174"/>
        <end position="307"/>
    </location>
</feature>
<dbReference type="InterPro" id="IPR001789">
    <property type="entry name" value="Sig_transdc_resp-reg_receiver"/>
</dbReference>
<keyword evidence="7" id="KW-1185">Reference proteome</keyword>
<dbReference type="InterPro" id="IPR029787">
    <property type="entry name" value="Nucleotide_cyclase"/>
</dbReference>
<reference evidence="6 7" key="1">
    <citation type="journal article" date="2009" name="Stand. Genomic Sci.">
        <title>Complete genome sequence of Pirellula staleyi type strain (ATCC 27377).</title>
        <authorList>
            <person name="Clum A."/>
            <person name="Tindall B.J."/>
            <person name="Sikorski J."/>
            <person name="Ivanova N."/>
            <person name="Mavrommatis K."/>
            <person name="Lucas S."/>
            <person name="Glavina del Rio T."/>
            <person name="Nolan M."/>
            <person name="Chen F."/>
            <person name="Tice H."/>
            <person name="Pitluck S."/>
            <person name="Cheng J.F."/>
            <person name="Chertkov O."/>
            <person name="Brettin T."/>
            <person name="Han C."/>
            <person name="Detter J.C."/>
            <person name="Kuske C."/>
            <person name="Bruce D."/>
            <person name="Goodwin L."/>
            <person name="Ovchinikova G."/>
            <person name="Pati A."/>
            <person name="Mikhailova N."/>
            <person name="Chen A."/>
            <person name="Palaniappan K."/>
            <person name="Land M."/>
            <person name="Hauser L."/>
            <person name="Chang Y.J."/>
            <person name="Jeffries C.D."/>
            <person name="Chain P."/>
            <person name="Rohde M."/>
            <person name="Goker M."/>
            <person name="Bristow J."/>
            <person name="Eisen J.A."/>
            <person name="Markowitz V."/>
            <person name="Hugenholtz P."/>
            <person name="Kyrpides N.C."/>
            <person name="Klenk H.P."/>
            <person name="Lapidus A."/>
        </authorList>
    </citation>
    <scope>NUCLEOTIDE SEQUENCE [LARGE SCALE GENOMIC DNA]</scope>
    <source>
        <strain evidence="7">ATCC 27377 / DSM 6068 / ICPB 4128</strain>
    </source>
</reference>
<dbReference type="PROSITE" id="PS50887">
    <property type="entry name" value="GGDEF"/>
    <property type="match status" value="1"/>
</dbReference>
<dbReference type="CDD" id="cd02205">
    <property type="entry name" value="CBS_pair_SF"/>
    <property type="match status" value="1"/>
</dbReference>
<dbReference type="eggNOG" id="COG0517">
    <property type="taxonomic scope" value="Bacteria"/>
</dbReference>
<protein>
    <submittedName>
        <fullName evidence="6">Response regulator receiver modulated diguanylate cyclase</fullName>
    </submittedName>
</protein>
<evidence type="ECO:0000259" key="4">
    <source>
        <dbReference type="PROSITE" id="PS50887"/>
    </source>
</evidence>
<dbReference type="Pfam" id="PF00990">
    <property type="entry name" value="GGDEF"/>
    <property type="match status" value="1"/>
</dbReference>
<evidence type="ECO:0000313" key="7">
    <source>
        <dbReference type="Proteomes" id="UP000001887"/>
    </source>
</evidence>
<dbReference type="SUPFAM" id="SSF54631">
    <property type="entry name" value="CBS-domain pair"/>
    <property type="match status" value="1"/>
</dbReference>
<dbReference type="Proteomes" id="UP000001887">
    <property type="component" value="Chromosome"/>
</dbReference>
<dbReference type="Gene3D" id="3.10.580.10">
    <property type="entry name" value="CBS-domain"/>
    <property type="match status" value="1"/>
</dbReference>
<dbReference type="SUPFAM" id="SSF52172">
    <property type="entry name" value="CheY-like"/>
    <property type="match status" value="1"/>
</dbReference>
<evidence type="ECO:0000259" key="5">
    <source>
        <dbReference type="PROSITE" id="PS51371"/>
    </source>
</evidence>
<dbReference type="SMART" id="SM00267">
    <property type="entry name" value="GGDEF"/>
    <property type="match status" value="1"/>
</dbReference>
<dbReference type="InterPro" id="IPR046342">
    <property type="entry name" value="CBS_dom_sf"/>
</dbReference>
<feature type="domain" description="CBS" evidence="5">
    <location>
        <begin position="334"/>
        <end position="392"/>
    </location>
</feature>
<evidence type="ECO:0000256" key="2">
    <source>
        <dbReference type="PROSITE-ProRule" id="PRU00703"/>
    </source>
</evidence>
<dbReference type="KEGG" id="psl:Psta_0488"/>
<dbReference type="InterPro" id="IPR043128">
    <property type="entry name" value="Rev_trsase/Diguanyl_cyclase"/>
</dbReference>
<dbReference type="SUPFAM" id="SSF55073">
    <property type="entry name" value="Nucleotide cyclase"/>
    <property type="match status" value="1"/>
</dbReference>
<dbReference type="Gene3D" id="3.30.70.270">
    <property type="match status" value="1"/>
</dbReference>
<feature type="domain" description="Response regulatory" evidence="3">
    <location>
        <begin position="18"/>
        <end position="134"/>
    </location>
</feature>
<evidence type="ECO:0000256" key="1">
    <source>
        <dbReference type="PROSITE-ProRule" id="PRU00169"/>
    </source>
</evidence>
<dbReference type="InterPro" id="IPR000160">
    <property type="entry name" value="GGDEF_dom"/>
</dbReference>
<dbReference type="InterPro" id="IPR011006">
    <property type="entry name" value="CheY-like_superfamily"/>
</dbReference>
<dbReference type="PROSITE" id="PS51371">
    <property type="entry name" value="CBS"/>
    <property type="match status" value="1"/>
</dbReference>
<sequence length="486" mass="52137">MTHATAELSATSNSRPFSLLVVSPDRKLLRQLARFLDVFGYHTRQAADVNQAIAAAQCGPVDFLIADALTPVPPGTQLCKLVRAQARGGYTYSLLALADPTVQQVTEALEAGFDDFLARPIVFGELLARLRAGARVIEFERRLATQSGCDPVTKLPDRSLLAKFLAQPIPAPFTQRFLAILDLDSFSRVPRNAGAEASHLLLPIIAERLCSLAPSGSFVASLGDDHFAVTLDTTSEHDAIAAAQKMIDALAAETFTIGTSTVHLTTSCGLVEHRASQQSADATLEMAESSLDLAKSSGGNCVCTYREVDHDEEAWAELAAAGRLFETTLARDVMSPCPLLVHLDETLDQAQAMINLTRLSAAVVVDSEGRLAGLLTQDQLTALDPRPTGKPRGGSSTRLVRHLMTSDVPKFDERATLAELLEFFTGNSSPLAVIVSEKKPTGIVFCQALAALNERLTSSHFAPLQSITETSDYLLVPDLCHADTSC</sequence>
<proteinExistence type="predicted"/>
<accession>D2R3E5</accession>
<dbReference type="PANTHER" id="PTHR33121">
    <property type="entry name" value="CYCLIC DI-GMP PHOSPHODIESTERASE PDEF"/>
    <property type="match status" value="1"/>
</dbReference>
<dbReference type="InterPro" id="IPR000644">
    <property type="entry name" value="CBS_dom"/>
</dbReference>
<dbReference type="Pfam" id="PF00072">
    <property type="entry name" value="Response_reg"/>
    <property type="match status" value="1"/>
</dbReference>
<dbReference type="OrthoDB" id="244540at2"/>
<feature type="modified residue" description="4-aspartylphosphate" evidence="1">
    <location>
        <position position="67"/>
    </location>
</feature>
<dbReference type="NCBIfam" id="TIGR00254">
    <property type="entry name" value="GGDEF"/>
    <property type="match status" value="1"/>
</dbReference>
<dbReference type="HOGENOM" id="CLU_584843_0_0_0"/>
<keyword evidence="1" id="KW-0597">Phosphoprotein</keyword>
<dbReference type="PROSITE" id="PS50110">
    <property type="entry name" value="RESPONSE_REGULATORY"/>
    <property type="match status" value="1"/>
</dbReference>
<dbReference type="eggNOG" id="COG3706">
    <property type="taxonomic scope" value="Bacteria"/>
</dbReference>
<dbReference type="InterPro" id="IPR050706">
    <property type="entry name" value="Cyclic-di-GMP_PDE-like"/>
</dbReference>
<dbReference type="SMART" id="SM00448">
    <property type="entry name" value="REC"/>
    <property type="match status" value="1"/>
</dbReference>
<dbReference type="EMBL" id="CP001848">
    <property type="protein sequence ID" value="ADB15176.1"/>
    <property type="molecule type" value="Genomic_DNA"/>
</dbReference>
<gene>
    <name evidence="6" type="ordered locus">Psta_0488</name>
</gene>
<dbReference type="GO" id="GO:0071111">
    <property type="term" value="F:cyclic-guanylate-specific phosphodiesterase activity"/>
    <property type="evidence" value="ECO:0007669"/>
    <property type="project" value="InterPro"/>
</dbReference>
<organism evidence="6 7">
    <name type="scientific">Pirellula staleyi (strain ATCC 27377 / DSM 6068 / ICPB 4128)</name>
    <name type="common">Pirella staleyi</name>
    <dbReference type="NCBI Taxonomy" id="530564"/>
    <lineage>
        <taxon>Bacteria</taxon>
        <taxon>Pseudomonadati</taxon>
        <taxon>Planctomycetota</taxon>
        <taxon>Planctomycetia</taxon>
        <taxon>Pirellulales</taxon>
        <taxon>Pirellulaceae</taxon>
        <taxon>Pirellula</taxon>
    </lineage>
</organism>
<dbReference type="GO" id="GO:0000160">
    <property type="term" value="P:phosphorelay signal transduction system"/>
    <property type="evidence" value="ECO:0007669"/>
    <property type="project" value="InterPro"/>
</dbReference>
<evidence type="ECO:0000313" key="6">
    <source>
        <dbReference type="EMBL" id="ADB15176.1"/>
    </source>
</evidence>
<keyword evidence="2" id="KW-0129">CBS domain</keyword>
<dbReference type="STRING" id="530564.Psta_0488"/>
<dbReference type="AlphaFoldDB" id="D2R3E5"/>
<dbReference type="PANTHER" id="PTHR33121:SF70">
    <property type="entry name" value="SIGNALING PROTEIN YKOW"/>
    <property type="match status" value="1"/>
</dbReference>